<evidence type="ECO:0000313" key="8">
    <source>
        <dbReference type="EMBL" id="MFC0680411.1"/>
    </source>
</evidence>
<feature type="transmembrane region" description="Helical" evidence="6">
    <location>
        <begin position="257"/>
        <end position="284"/>
    </location>
</feature>
<keyword evidence="3 6" id="KW-0812">Transmembrane</keyword>
<feature type="transmembrane region" description="Helical" evidence="6">
    <location>
        <begin position="171"/>
        <end position="188"/>
    </location>
</feature>
<keyword evidence="2" id="KW-0813">Transport</keyword>
<feature type="transmembrane region" description="Helical" evidence="6">
    <location>
        <begin position="70"/>
        <end position="89"/>
    </location>
</feature>
<organism evidence="8 9">
    <name type="scientific">Lysobacter korlensis</name>
    <dbReference type="NCBI Taxonomy" id="553636"/>
    <lineage>
        <taxon>Bacteria</taxon>
        <taxon>Pseudomonadati</taxon>
        <taxon>Pseudomonadota</taxon>
        <taxon>Gammaproteobacteria</taxon>
        <taxon>Lysobacterales</taxon>
        <taxon>Lysobacteraceae</taxon>
        <taxon>Lysobacter</taxon>
    </lineage>
</organism>
<evidence type="ECO:0000256" key="1">
    <source>
        <dbReference type="ARBA" id="ARBA00004127"/>
    </source>
</evidence>
<reference evidence="8 9" key="1">
    <citation type="submission" date="2024-09" db="EMBL/GenBank/DDBJ databases">
        <authorList>
            <person name="Sun Q."/>
            <person name="Mori K."/>
        </authorList>
    </citation>
    <scope>NUCLEOTIDE SEQUENCE [LARGE SCALE GENOMIC DNA]</scope>
    <source>
        <strain evidence="8 9">KCTC 23076</strain>
    </source>
</reference>
<evidence type="ECO:0000256" key="3">
    <source>
        <dbReference type="ARBA" id="ARBA00022692"/>
    </source>
</evidence>
<dbReference type="Proteomes" id="UP001589896">
    <property type="component" value="Unassembled WGS sequence"/>
</dbReference>
<dbReference type="InterPro" id="IPR036259">
    <property type="entry name" value="MFS_trans_sf"/>
</dbReference>
<dbReference type="InterPro" id="IPR024671">
    <property type="entry name" value="Atg22-like"/>
</dbReference>
<dbReference type="Gene3D" id="1.20.1250.20">
    <property type="entry name" value="MFS general substrate transporter like domains"/>
    <property type="match status" value="2"/>
</dbReference>
<feature type="transmembrane region" description="Helical" evidence="6">
    <location>
        <begin position="290"/>
        <end position="310"/>
    </location>
</feature>
<comment type="subcellular location">
    <subcellularLocation>
        <location evidence="1">Endomembrane system</location>
        <topology evidence="1">Multi-pass membrane protein</topology>
    </subcellularLocation>
</comment>
<dbReference type="PROSITE" id="PS50850">
    <property type="entry name" value="MFS"/>
    <property type="match status" value="1"/>
</dbReference>
<dbReference type="Pfam" id="PF11700">
    <property type="entry name" value="ATG22"/>
    <property type="match status" value="1"/>
</dbReference>
<keyword evidence="9" id="KW-1185">Reference proteome</keyword>
<dbReference type="EMBL" id="JBHLTG010000005">
    <property type="protein sequence ID" value="MFC0680411.1"/>
    <property type="molecule type" value="Genomic_DNA"/>
</dbReference>
<keyword evidence="4 6" id="KW-1133">Transmembrane helix</keyword>
<dbReference type="PANTHER" id="PTHR23519:SF1">
    <property type="entry name" value="AUTOPHAGY-RELATED PROTEIN 22"/>
    <property type="match status" value="1"/>
</dbReference>
<dbReference type="SUPFAM" id="SSF103473">
    <property type="entry name" value="MFS general substrate transporter"/>
    <property type="match status" value="1"/>
</dbReference>
<feature type="transmembrane region" description="Helical" evidence="6">
    <location>
        <begin position="414"/>
        <end position="434"/>
    </location>
</feature>
<feature type="transmembrane region" description="Helical" evidence="6">
    <location>
        <begin position="384"/>
        <end position="408"/>
    </location>
</feature>
<evidence type="ECO:0000256" key="6">
    <source>
        <dbReference type="SAM" id="Phobius"/>
    </source>
</evidence>
<evidence type="ECO:0000256" key="4">
    <source>
        <dbReference type="ARBA" id="ARBA00022989"/>
    </source>
</evidence>
<feature type="transmembrane region" description="Helical" evidence="6">
    <location>
        <begin position="101"/>
        <end position="120"/>
    </location>
</feature>
<dbReference type="PANTHER" id="PTHR23519">
    <property type="entry name" value="AUTOPHAGY-RELATED PROTEIN 22"/>
    <property type="match status" value="1"/>
</dbReference>
<feature type="transmembrane region" description="Helical" evidence="6">
    <location>
        <begin position="322"/>
        <end position="341"/>
    </location>
</feature>
<protein>
    <submittedName>
        <fullName evidence="8">MFS transporter</fullName>
    </submittedName>
</protein>
<sequence>MSDAATIGETSLQRQSGKHVPRRQVLSWALWDWAAQPYNTVILSFVWAPLYLQSEVFLAPGQTEDDLSGLMGWAIAAGALIVGLLAPVLGQRDDTAGRRKLRLGLWTGLLVVATASLFFVAPQPGFFLLGAILVAVANVFSEIATVNYYAMLTQVSTPATVGRVSGLGWGFGYLGGILMLAIVIAIQMNDWFGLPQETGLRLVAVGCAAWTVLFAIPLFLAVPEAPPAPGRRPVGFFQSYVVLVHDIRRIWRTERGIFWFLLASAVYRDGLAGVFAFAGSIAAITFGFDFFGVVLFGVAANVVAGLSTILSGRFDDRVGPRPVITTALAGLVIVGTAVFLLRDLGQPVFWIGGLILAAFVGPAQTASRSLLARVAPLGREGELFGLYATTGRATSFMSPALWGLFIGISGGVQAWGIVGILLLLLVGLVLFRLVKLPQAAR</sequence>
<keyword evidence="5 6" id="KW-0472">Membrane</keyword>
<feature type="transmembrane region" description="Helical" evidence="6">
    <location>
        <begin position="200"/>
        <end position="222"/>
    </location>
</feature>
<feature type="transmembrane region" description="Helical" evidence="6">
    <location>
        <begin position="28"/>
        <end position="50"/>
    </location>
</feature>
<feature type="transmembrane region" description="Helical" evidence="6">
    <location>
        <begin position="126"/>
        <end position="150"/>
    </location>
</feature>
<proteinExistence type="predicted"/>
<evidence type="ECO:0000259" key="7">
    <source>
        <dbReference type="PROSITE" id="PS50850"/>
    </source>
</evidence>
<accession>A0ABV6RTV9</accession>
<dbReference type="InterPro" id="IPR020846">
    <property type="entry name" value="MFS_dom"/>
</dbReference>
<dbReference type="InterPro" id="IPR050495">
    <property type="entry name" value="ATG22/LtaA_families"/>
</dbReference>
<gene>
    <name evidence="8" type="ORF">ACFFGH_21475</name>
</gene>
<dbReference type="RefSeq" id="WP_386672117.1">
    <property type="nucleotide sequence ID" value="NZ_JBHLTG010000005.1"/>
</dbReference>
<comment type="caution">
    <text evidence="8">The sequence shown here is derived from an EMBL/GenBank/DDBJ whole genome shotgun (WGS) entry which is preliminary data.</text>
</comment>
<feature type="domain" description="Major facilitator superfamily (MFS) profile" evidence="7">
    <location>
        <begin position="257"/>
        <end position="441"/>
    </location>
</feature>
<evidence type="ECO:0000313" key="9">
    <source>
        <dbReference type="Proteomes" id="UP001589896"/>
    </source>
</evidence>
<feature type="transmembrane region" description="Helical" evidence="6">
    <location>
        <begin position="347"/>
        <end position="363"/>
    </location>
</feature>
<evidence type="ECO:0000256" key="5">
    <source>
        <dbReference type="ARBA" id="ARBA00023136"/>
    </source>
</evidence>
<name>A0ABV6RTV9_9GAMM</name>
<evidence type="ECO:0000256" key="2">
    <source>
        <dbReference type="ARBA" id="ARBA00022448"/>
    </source>
</evidence>